<keyword evidence="10" id="KW-0503">Monooxygenase</keyword>
<dbReference type="Proteomes" id="UP000566819">
    <property type="component" value="Unassembled WGS sequence"/>
</dbReference>
<keyword evidence="6 12" id="KW-0479">Metal-binding</keyword>
<feature type="transmembrane region" description="Helical" evidence="13">
    <location>
        <begin position="38"/>
        <end position="56"/>
    </location>
</feature>
<evidence type="ECO:0000256" key="1">
    <source>
        <dbReference type="ARBA" id="ARBA00001971"/>
    </source>
</evidence>
<gene>
    <name evidence="14" type="ORF">G7Y89_g11474</name>
</gene>
<dbReference type="InterPro" id="IPR036396">
    <property type="entry name" value="Cyt_P450_sf"/>
</dbReference>
<evidence type="ECO:0000256" key="12">
    <source>
        <dbReference type="PIRSR" id="PIRSR602401-1"/>
    </source>
</evidence>
<dbReference type="EMBL" id="JAAMPI010001105">
    <property type="protein sequence ID" value="KAF4626682.1"/>
    <property type="molecule type" value="Genomic_DNA"/>
</dbReference>
<comment type="caution">
    <text evidence="14">The sequence shown here is derived from an EMBL/GenBank/DDBJ whole genome shotgun (WGS) entry which is preliminary data.</text>
</comment>
<keyword evidence="15" id="KW-1185">Reference proteome</keyword>
<comment type="subcellular location">
    <subcellularLocation>
        <location evidence="2">Membrane</location>
    </subcellularLocation>
</comment>
<dbReference type="PANTHER" id="PTHR24305">
    <property type="entry name" value="CYTOCHROME P450"/>
    <property type="match status" value="1"/>
</dbReference>
<keyword evidence="8" id="KW-0560">Oxidoreductase</keyword>
<dbReference type="Gene3D" id="1.10.630.10">
    <property type="entry name" value="Cytochrome P450"/>
    <property type="match status" value="1"/>
</dbReference>
<dbReference type="GO" id="GO:0004497">
    <property type="term" value="F:monooxygenase activity"/>
    <property type="evidence" value="ECO:0007669"/>
    <property type="project" value="UniProtKB-KW"/>
</dbReference>
<comment type="cofactor">
    <cofactor evidence="1 12">
        <name>heme</name>
        <dbReference type="ChEBI" id="CHEBI:30413"/>
    </cofactor>
</comment>
<evidence type="ECO:0000256" key="6">
    <source>
        <dbReference type="ARBA" id="ARBA00022723"/>
    </source>
</evidence>
<dbReference type="GO" id="GO:1902181">
    <property type="term" value="P:verruculogen biosynthetic process"/>
    <property type="evidence" value="ECO:0007669"/>
    <property type="project" value="UniProtKB-ARBA"/>
</dbReference>
<dbReference type="SUPFAM" id="SSF48264">
    <property type="entry name" value="Cytochrome P450"/>
    <property type="match status" value="1"/>
</dbReference>
<evidence type="ECO:0000256" key="7">
    <source>
        <dbReference type="ARBA" id="ARBA00022989"/>
    </source>
</evidence>
<evidence type="ECO:0000256" key="13">
    <source>
        <dbReference type="SAM" id="Phobius"/>
    </source>
</evidence>
<reference evidence="14 15" key="1">
    <citation type="submission" date="2020-03" db="EMBL/GenBank/DDBJ databases">
        <title>Draft Genome Sequence of Cudoniella acicularis.</title>
        <authorList>
            <person name="Buettner E."/>
            <person name="Kellner H."/>
        </authorList>
    </citation>
    <scope>NUCLEOTIDE SEQUENCE [LARGE SCALE GENOMIC DNA]</scope>
    <source>
        <strain evidence="14 15">DSM 108380</strain>
    </source>
</reference>
<protein>
    <recommendedName>
        <fullName evidence="16">Cytochrome P450</fullName>
    </recommendedName>
</protein>
<keyword evidence="7 13" id="KW-1133">Transmembrane helix</keyword>
<evidence type="ECO:0000256" key="11">
    <source>
        <dbReference type="ARBA" id="ARBA00023136"/>
    </source>
</evidence>
<proteinExistence type="inferred from homology"/>
<evidence type="ECO:0000313" key="15">
    <source>
        <dbReference type="Proteomes" id="UP000566819"/>
    </source>
</evidence>
<dbReference type="Pfam" id="PF00067">
    <property type="entry name" value="p450"/>
    <property type="match status" value="1"/>
</dbReference>
<comment type="similarity">
    <text evidence="3">Belongs to the cytochrome P450 family.</text>
</comment>
<dbReference type="OrthoDB" id="6692864at2759"/>
<evidence type="ECO:0000313" key="14">
    <source>
        <dbReference type="EMBL" id="KAF4626682.1"/>
    </source>
</evidence>
<evidence type="ECO:0008006" key="16">
    <source>
        <dbReference type="Google" id="ProtNLM"/>
    </source>
</evidence>
<dbReference type="GO" id="GO:0005506">
    <property type="term" value="F:iron ion binding"/>
    <property type="evidence" value="ECO:0007669"/>
    <property type="project" value="InterPro"/>
</dbReference>
<dbReference type="InterPro" id="IPR001128">
    <property type="entry name" value="Cyt_P450"/>
</dbReference>
<dbReference type="GO" id="GO:0020037">
    <property type="term" value="F:heme binding"/>
    <property type="evidence" value="ECO:0007669"/>
    <property type="project" value="InterPro"/>
</dbReference>
<dbReference type="PRINTS" id="PR00463">
    <property type="entry name" value="EP450I"/>
</dbReference>
<dbReference type="FunFam" id="1.10.630.10:FF:000063">
    <property type="entry name" value="Cytochrome P450 monooxygenase"/>
    <property type="match status" value="1"/>
</dbReference>
<evidence type="ECO:0000256" key="4">
    <source>
        <dbReference type="ARBA" id="ARBA00022617"/>
    </source>
</evidence>
<feature type="transmembrane region" description="Helical" evidence="13">
    <location>
        <begin position="6"/>
        <end position="26"/>
    </location>
</feature>
<evidence type="ECO:0000256" key="2">
    <source>
        <dbReference type="ARBA" id="ARBA00004370"/>
    </source>
</evidence>
<evidence type="ECO:0000256" key="9">
    <source>
        <dbReference type="ARBA" id="ARBA00023004"/>
    </source>
</evidence>
<evidence type="ECO:0000256" key="10">
    <source>
        <dbReference type="ARBA" id="ARBA00023033"/>
    </source>
</evidence>
<dbReference type="InterPro" id="IPR050121">
    <property type="entry name" value="Cytochrome_P450_monoxygenase"/>
</dbReference>
<dbReference type="InterPro" id="IPR002401">
    <property type="entry name" value="Cyt_P450_E_grp-I"/>
</dbReference>
<keyword evidence="9 12" id="KW-0408">Iron</keyword>
<keyword evidence="4 12" id="KW-0349">Heme</keyword>
<evidence type="ECO:0000256" key="8">
    <source>
        <dbReference type="ARBA" id="ARBA00023002"/>
    </source>
</evidence>
<dbReference type="PRINTS" id="PR00385">
    <property type="entry name" value="P450"/>
</dbReference>
<dbReference type="GO" id="GO:0016020">
    <property type="term" value="C:membrane"/>
    <property type="evidence" value="ECO:0007669"/>
    <property type="project" value="UniProtKB-SubCell"/>
</dbReference>
<organism evidence="14 15">
    <name type="scientific">Cudoniella acicularis</name>
    <dbReference type="NCBI Taxonomy" id="354080"/>
    <lineage>
        <taxon>Eukaryota</taxon>
        <taxon>Fungi</taxon>
        <taxon>Dikarya</taxon>
        <taxon>Ascomycota</taxon>
        <taxon>Pezizomycotina</taxon>
        <taxon>Leotiomycetes</taxon>
        <taxon>Helotiales</taxon>
        <taxon>Tricladiaceae</taxon>
        <taxon>Cudoniella</taxon>
    </lineage>
</organism>
<dbReference type="PANTHER" id="PTHR24305:SF187">
    <property type="entry name" value="P450, PUTATIVE (EUROFUNG)-RELATED"/>
    <property type="match status" value="1"/>
</dbReference>
<sequence length="548" mass="62155">MMDTRSMETITFLGAVLGVASHLGYFIRGEYHLQSTRILALFVFSPAILFFTILRYENNNSYFEAGKVTAIVTGSYTTTLVTSMLIYRAFFHPLRAFPGPLSLKLSKFSHVFYIAKKSRNYIFAGELFKQYGEFVRIGPNELITTSPQAVAAILGPGSKCSKSPWYDSVIYPNKSLNLERDRVAHDKRRKIWDRAFNVKALREYEGRVIGFTDELVAQLHANSGKAVNASRWFNFFAFDIMGDMAFSKSYDMLKTGEQHGMIKLLQEAMAPLGTLTPIDWILPLLQDLPGLSADVKKFLQYNKEKTTERKTYTPKYPDLFSYLINAEKQSDDPIYKDPRWFIGDCGLVIVAGSDTISTTLTHMFYHLARSPRIFAKLRAELDSFYKPGSETEFKDLQEATYLNGVINETLRLHPPTPSGLQRQTPPRGIIIGSIFIPGNVTISTPFYSLGRLESCYKDAEEFIPERWGEKPEMILNKAVFVPFSLGPFACVGKQLALMELRNVTARIMKEFKFEFAPGEDGSALLENSRDTFTMALEPLMLVFTKRTN</sequence>
<accession>A0A8H4VY92</accession>
<evidence type="ECO:0000256" key="3">
    <source>
        <dbReference type="ARBA" id="ARBA00010617"/>
    </source>
</evidence>
<feature type="transmembrane region" description="Helical" evidence="13">
    <location>
        <begin position="68"/>
        <end position="87"/>
    </location>
</feature>
<dbReference type="AlphaFoldDB" id="A0A8H4VY92"/>
<name>A0A8H4VY92_9HELO</name>
<feature type="binding site" description="axial binding residue" evidence="12">
    <location>
        <position position="490"/>
    </location>
    <ligand>
        <name>heme</name>
        <dbReference type="ChEBI" id="CHEBI:30413"/>
    </ligand>
    <ligandPart>
        <name>Fe</name>
        <dbReference type="ChEBI" id="CHEBI:18248"/>
    </ligandPart>
</feature>
<keyword evidence="5 13" id="KW-0812">Transmembrane</keyword>
<dbReference type="GO" id="GO:0016705">
    <property type="term" value="F:oxidoreductase activity, acting on paired donors, with incorporation or reduction of molecular oxygen"/>
    <property type="evidence" value="ECO:0007669"/>
    <property type="project" value="InterPro"/>
</dbReference>
<keyword evidence="11 13" id="KW-0472">Membrane</keyword>
<dbReference type="CDD" id="cd11061">
    <property type="entry name" value="CYP67-like"/>
    <property type="match status" value="1"/>
</dbReference>
<evidence type="ECO:0000256" key="5">
    <source>
        <dbReference type="ARBA" id="ARBA00022692"/>
    </source>
</evidence>